<organism evidence="4 5">
    <name type="scientific">Effrenium voratum</name>
    <dbReference type="NCBI Taxonomy" id="2562239"/>
    <lineage>
        <taxon>Eukaryota</taxon>
        <taxon>Sar</taxon>
        <taxon>Alveolata</taxon>
        <taxon>Dinophyceae</taxon>
        <taxon>Suessiales</taxon>
        <taxon>Symbiodiniaceae</taxon>
        <taxon>Effrenium</taxon>
    </lineage>
</organism>
<feature type="region of interest" description="Disordered" evidence="2">
    <location>
        <begin position="1250"/>
        <end position="1307"/>
    </location>
</feature>
<feature type="region of interest" description="Disordered" evidence="2">
    <location>
        <begin position="960"/>
        <end position="1016"/>
    </location>
</feature>
<feature type="coiled-coil region" evidence="1">
    <location>
        <begin position="304"/>
        <end position="365"/>
    </location>
</feature>
<protein>
    <recommendedName>
        <fullName evidence="3">FH2 domain-containing protein</fullName>
    </recommendedName>
</protein>
<feature type="coiled-coil region" evidence="1">
    <location>
        <begin position="84"/>
        <end position="147"/>
    </location>
</feature>
<gene>
    <name evidence="4" type="ORF">EVOR1521_LOCUS5881</name>
</gene>
<dbReference type="Pfam" id="PF02181">
    <property type="entry name" value="FH2"/>
    <property type="match status" value="1"/>
</dbReference>
<feature type="region of interest" description="Disordered" evidence="2">
    <location>
        <begin position="1054"/>
        <end position="1092"/>
    </location>
</feature>
<dbReference type="PROSITE" id="PS51444">
    <property type="entry name" value="FH2"/>
    <property type="match status" value="1"/>
</dbReference>
<dbReference type="EMBL" id="CAUJNA010000435">
    <property type="protein sequence ID" value="CAJ1376944.1"/>
    <property type="molecule type" value="Genomic_DNA"/>
</dbReference>
<dbReference type="PANTHER" id="PTHR45725">
    <property type="entry name" value="FORMIN HOMOLOGY 2 FAMILY MEMBER"/>
    <property type="match status" value="1"/>
</dbReference>
<feature type="region of interest" description="Disordered" evidence="2">
    <location>
        <begin position="367"/>
        <end position="568"/>
    </location>
</feature>
<proteinExistence type="predicted"/>
<dbReference type="PANTHER" id="PTHR45725:SF1">
    <property type="entry name" value="DISHEVELLED ASSOCIATED ACTIVATOR OF MORPHOGENESIS, ISOFORM D"/>
    <property type="match status" value="1"/>
</dbReference>
<dbReference type="Proteomes" id="UP001178507">
    <property type="component" value="Unassembled WGS sequence"/>
</dbReference>
<name>A0AA36HYQ7_9DINO</name>
<feature type="domain" description="FH2" evidence="3">
    <location>
        <begin position="560"/>
        <end position="975"/>
    </location>
</feature>
<evidence type="ECO:0000313" key="5">
    <source>
        <dbReference type="Proteomes" id="UP001178507"/>
    </source>
</evidence>
<feature type="compositionally biased region" description="Low complexity" evidence="2">
    <location>
        <begin position="980"/>
        <end position="1009"/>
    </location>
</feature>
<evidence type="ECO:0000259" key="3">
    <source>
        <dbReference type="PROSITE" id="PS51444"/>
    </source>
</evidence>
<dbReference type="InterPro" id="IPR051425">
    <property type="entry name" value="Formin_Homology"/>
</dbReference>
<comment type="caution">
    <text evidence="4">The sequence shown here is derived from an EMBL/GenBank/DDBJ whole genome shotgun (WGS) entry which is preliminary data.</text>
</comment>
<dbReference type="Gene3D" id="1.20.58.2220">
    <property type="entry name" value="Formin, FH2 domain"/>
    <property type="match status" value="1"/>
</dbReference>
<dbReference type="InterPro" id="IPR042201">
    <property type="entry name" value="FH2_Formin_sf"/>
</dbReference>
<reference evidence="4" key="1">
    <citation type="submission" date="2023-08" db="EMBL/GenBank/DDBJ databases">
        <authorList>
            <person name="Chen Y."/>
            <person name="Shah S."/>
            <person name="Dougan E. K."/>
            <person name="Thang M."/>
            <person name="Chan C."/>
        </authorList>
    </citation>
    <scope>NUCLEOTIDE SEQUENCE</scope>
</reference>
<dbReference type="SMART" id="SM00498">
    <property type="entry name" value="FH2"/>
    <property type="match status" value="1"/>
</dbReference>
<dbReference type="SUPFAM" id="SSF101447">
    <property type="entry name" value="Formin homology 2 domain (FH2 domain)"/>
    <property type="match status" value="1"/>
</dbReference>
<feature type="compositionally biased region" description="Basic and acidic residues" evidence="2">
    <location>
        <begin position="1262"/>
        <end position="1291"/>
    </location>
</feature>
<feature type="region of interest" description="Disordered" evidence="2">
    <location>
        <begin position="1120"/>
        <end position="1141"/>
    </location>
</feature>
<dbReference type="InterPro" id="IPR015425">
    <property type="entry name" value="FH2_Formin"/>
</dbReference>
<evidence type="ECO:0000256" key="2">
    <source>
        <dbReference type="SAM" id="MobiDB-lite"/>
    </source>
</evidence>
<keyword evidence="1" id="KW-0175">Coiled coil</keyword>
<keyword evidence="5" id="KW-1185">Reference proteome</keyword>
<accession>A0AA36HYQ7</accession>
<evidence type="ECO:0000313" key="4">
    <source>
        <dbReference type="EMBL" id="CAJ1376944.1"/>
    </source>
</evidence>
<evidence type="ECO:0000256" key="1">
    <source>
        <dbReference type="SAM" id="Coils"/>
    </source>
</evidence>
<sequence>MSIIGDRSNIIADRTINELRGNVSHLQKDIESRAATIQHLQQALKAKSQTIEILQRNAKAPGSDNQSLEAYIQQVVEEKCRSQLAAKDEEVNCLMELLHEKEDQLAQAPAVPAPAVPVVSASEQAELEELQAELARLRNEADADSDDYGTDDLGQDEWAEMLKAKHFQALFMGAETVGENASRAASDLQEHVHNITASLEFFPQMNPHILEELDRKGHGWELRKFLLIMQKATDRALRIASVLLDLSEKSAEVTSEVKSLLRLKYLEWHLKSLRMAGQHEVLLRFQKNLLAAQKADYEDVLDQYGSQCEQNAELEDKVKSLETKLEEFTKNPQDDTKTVELEKEVQELRSQLESSRKQVEMLELAKTEAPENAQQESDGSSGHAIKGKGKGKKGPGPPPPPTEAASEAVAENEPEGTETATEQAPADGDASNPPEAAKAKSKGKGKKGPGPPPPPTTAASEAVAENEPEGTETATEQAPADGDASNPPEAAKAKSKGKGKKGPGPPPPPTKAASEAIAENEGQGAEATEQASAGKGGKPAAPAKGKAKGKGKSALPDVAPGPEPPKELVGKKFHWTNVLGNRFPGSMFEKIVADLNNAAKPEEKSEELDRTASTLRVKLDMSALTSFFFKKKEEEAGAVPEAKDTKKKSVAQCLNAKRSQAVEIFLNGCGVNISHVKSAVLDLDDKVMNVDNLGKVIDFYPQGEELQELVDFKANNDPAVLPWGRAEEFLLQLMEMPDFKSRAESCLTRNMFEAEFGEVAKDVNLLDQCLSSVVNSKWLPNVFALVMQIGNYLNHGTNKGSQRGFTLDTLPLLTRVEGFEDKTYSLIRFIMDTLEADRKVKDGALEDLKLCEDASKLDFDESVRRLNELEKRVTTVEALLEQGEPGENDRFHEAMQGFVKDARERLSKLREQVEQVQTLSKQCCDLFAEKPKTPSPETLGKLAAFRKDMEDARRQNLMAKVKKEKAEKRKAEQKEKAQARKQSVAEAASPAASKPAAPTPEATENLPPAEASPPKVRTMQVKVPEPCLVHKGDKRSAVHTSLLREALALATTMRSAPGGRASLEPSRPAGLERKTMGHPGGRQTFDPSMSRGSDQAAILAELRRELRKVNIAQVDDAPASAEVTAAPEPRQSLAEVEREERPVSGKLLEVEHGDLPLSTTRHTMVLEGECTSGHGSVGPADAVNGLKALDSGPSSSGSLLELPHQAKAAVGRNSFGGDFLTVTKSGRLSVGPRTAAALAAKEALEEAVAQGAPRESLAEQLRQVKDRSGKREPERQKEMEETNTKEEEPILPRESLAAKVRQAREKK</sequence>
<feature type="compositionally biased region" description="Basic and acidic residues" evidence="2">
    <location>
        <begin position="964"/>
        <end position="978"/>
    </location>
</feature>